<dbReference type="RefSeq" id="XP_022404187.1">
    <property type="nucleotide sequence ID" value="XM_022549623.1"/>
</dbReference>
<dbReference type="AlphaFoldDB" id="A0A1L9VU97"/>
<proteinExistence type="inferred from homology"/>
<evidence type="ECO:0000256" key="3">
    <source>
        <dbReference type="ARBA" id="ARBA00023015"/>
    </source>
</evidence>
<protein>
    <submittedName>
        <fullName evidence="8">Uncharacterized protein</fullName>
    </submittedName>
</protein>
<gene>
    <name evidence="8" type="ORF">ASPGLDRAFT_72634</name>
</gene>
<dbReference type="GeneID" id="34465883"/>
<dbReference type="EMBL" id="KV878891">
    <property type="protein sequence ID" value="OJJ87498.1"/>
    <property type="molecule type" value="Genomic_DNA"/>
</dbReference>
<feature type="region of interest" description="Disordered" evidence="7">
    <location>
        <begin position="205"/>
        <end position="282"/>
    </location>
</feature>
<dbReference type="SMART" id="SM01401">
    <property type="entry name" value="Sds3"/>
    <property type="match status" value="1"/>
</dbReference>
<accession>A0A1L9VU97</accession>
<evidence type="ECO:0000256" key="4">
    <source>
        <dbReference type="ARBA" id="ARBA00023163"/>
    </source>
</evidence>
<keyword evidence="3" id="KW-0805">Transcription regulation</keyword>
<dbReference type="NCBIfam" id="NF041278">
    <property type="entry name" value="CmcJ_NvfI_EfuI"/>
    <property type="match status" value="1"/>
</dbReference>
<comment type="similarity">
    <text evidence="6">Belongs to the asaB hydroxylase/desaturase family.</text>
</comment>
<evidence type="ECO:0000256" key="2">
    <source>
        <dbReference type="ARBA" id="ARBA00022491"/>
    </source>
</evidence>
<dbReference type="GO" id="GO:0005654">
    <property type="term" value="C:nucleoplasm"/>
    <property type="evidence" value="ECO:0007669"/>
    <property type="project" value="UniProtKB-ARBA"/>
</dbReference>
<evidence type="ECO:0000313" key="9">
    <source>
        <dbReference type="Proteomes" id="UP000184300"/>
    </source>
</evidence>
<dbReference type="GO" id="GO:0010468">
    <property type="term" value="P:regulation of gene expression"/>
    <property type="evidence" value="ECO:0007669"/>
    <property type="project" value="UniProtKB-ARBA"/>
</dbReference>
<dbReference type="VEuPathDB" id="FungiDB:ASPGLDRAFT_72634"/>
<comment type="subcellular location">
    <subcellularLocation>
        <location evidence="1">Nucleus</location>
    </subcellularLocation>
</comment>
<dbReference type="GO" id="GO:0016491">
    <property type="term" value="F:oxidoreductase activity"/>
    <property type="evidence" value="ECO:0007669"/>
    <property type="project" value="InterPro"/>
</dbReference>
<keyword evidence="2" id="KW-0678">Repressor</keyword>
<keyword evidence="9" id="KW-1185">Reference proteome</keyword>
<dbReference type="InterPro" id="IPR044053">
    <property type="entry name" value="AsaB-like"/>
</dbReference>
<feature type="compositionally biased region" description="Basic residues" evidence="7">
    <location>
        <begin position="217"/>
        <end position="226"/>
    </location>
</feature>
<evidence type="ECO:0000256" key="5">
    <source>
        <dbReference type="ARBA" id="ARBA00023242"/>
    </source>
</evidence>
<dbReference type="Proteomes" id="UP000184300">
    <property type="component" value="Unassembled WGS sequence"/>
</dbReference>
<dbReference type="OrthoDB" id="70376at2759"/>
<evidence type="ECO:0000256" key="1">
    <source>
        <dbReference type="ARBA" id="ARBA00004123"/>
    </source>
</evidence>
<feature type="region of interest" description="Disordered" evidence="7">
    <location>
        <begin position="310"/>
        <end position="345"/>
    </location>
</feature>
<dbReference type="InterPro" id="IPR013907">
    <property type="entry name" value="Sds3"/>
</dbReference>
<sequence length="773" mass="86161">MWAVKYCRRHSTSGVIRLHRECFFRFAFCDLPVLSALQERLQDLTASFSQNRDAQFRQQLHALQCDMTLINNADPYVPGPMPDSAEEVARLVEGTVGGGVFGREMAGLSGMWYSRFVQEVNGVKEERDGELAMLVHRHENNLERFRREHAFRNHFAAEEYTNLSSTLRERLVQTITGKKGRLMREKEQLDIADTNSLLLHPNQFSITNPASPGGVHGNRKTRHTRHRMDLDELGNGIGPEVLNKRKRKAPEDDVGSPVRDAGSAERAKASAAQHQPPPSYSLQSLFTDKELSSHANLAHIATIHFFSTSKRGEQGGVGTSNNTDADDASGAGDHTGQEDNGTPATDMVRTASQNFHATRSTRTHGNSALNALAELSDKQAIRPNLPYHLLTNHQPRVNASAPPPPPLMNEEMEDDWSRMERLHSKPAGWVDRNLIEVLLEPGPEQVDGVPQDPHRFSMLHPDFPATMGVHCTSTSTTTQLQTTEDIPVPRGPISATISFVVPWPTTPLNQLYNYVEDPPTGTPKHNFDEVPFQVNLTDIRGTEDTYTLDDNAFTVLKDVHTDTSYQTYDDDKEVERIYYPEVEKLLLDNVPGAHKIVIFDHTIRRQGPGAARQPVNRAHVDQSPAAAAERVRIHVDDKSEAEELLKGRFRIINVWRPINGTVVFAPLALADVKSILPERDLVNIQHRYPHRNGEIMGVLHSDEQRWLYVSGVEGGERLLLKCADSFEGKDLGDRKGGVVAGRAPHSAFVDPRSVEGEGGKARESIEVRALVFG</sequence>
<name>A0A1L9VU97_ASPGL</name>
<dbReference type="Pfam" id="PF08598">
    <property type="entry name" value="Sds3"/>
    <property type="match status" value="1"/>
</dbReference>
<evidence type="ECO:0000313" key="8">
    <source>
        <dbReference type="EMBL" id="OJJ87498.1"/>
    </source>
</evidence>
<organism evidence="8 9">
    <name type="scientific">Aspergillus glaucus CBS 516.65</name>
    <dbReference type="NCBI Taxonomy" id="1160497"/>
    <lineage>
        <taxon>Eukaryota</taxon>
        <taxon>Fungi</taxon>
        <taxon>Dikarya</taxon>
        <taxon>Ascomycota</taxon>
        <taxon>Pezizomycotina</taxon>
        <taxon>Eurotiomycetes</taxon>
        <taxon>Eurotiomycetidae</taxon>
        <taxon>Eurotiales</taxon>
        <taxon>Aspergillaceae</taxon>
        <taxon>Aspergillus</taxon>
        <taxon>Aspergillus subgen. Aspergillus</taxon>
    </lineage>
</organism>
<dbReference type="STRING" id="1160497.A0A1L9VU97"/>
<keyword evidence="4" id="KW-0804">Transcription</keyword>
<reference evidence="9" key="1">
    <citation type="journal article" date="2017" name="Genome Biol.">
        <title>Comparative genomics reveals high biological diversity and specific adaptations in the industrially and medically important fungal genus Aspergillus.</title>
        <authorList>
            <person name="de Vries R.P."/>
            <person name="Riley R."/>
            <person name="Wiebenga A."/>
            <person name="Aguilar-Osorio G."/>
            <person name="Amillis S."/>
            <person name="Uchima C.A."/>
            <person name="Anderluh G."/>
            <person name="Asadollahi M."/>
            <person name="Askin M."/>
            <person name="Barry K."/>
            <person name="Battaglia E."/>
            <person name="Bayram O."/>
            <person name="Benocci T."/>
            <person name="Braus-Stromeyer S.A."/>
            <person name="Caldana C."/>
            <person name="Canovas D."/>
            <person name="Cerqueira G.C."/>
            <person name="Chen F."/>
            <person name="Chen W."/>
            <person name="Choi C."/>
            <person name="Clum A."/>
            <person name="Dos Santos R.A."/>
            <person name="Damasio A.R."/>
            <person name="Diallinas G."/>
            <person name="Emri T."/>
            <person name="Fekete E."/>
            <person name="Flipphi M."/>
            <person name="Freyberg S."/>
            <person name="Gallo A."/>
            <person name="Gournas C."/>
            <person name="Habgood R."/>
            <person name="Hainaut M."/>
            <person name="Harispe M.L."/>
            <person name="Henrissat B."/>
            <person name="Hilden K.S."/>
            <person name="Hope R."/>
            <person name="Hossain A."/>
            <person name="Karabika E."/>
            <person name="Karaffa L."/>
            <person name="Karanyi Z."/>
            <person name="Krasevec N."/>
            <person name="Kuo A."/>
            <person name="Kusch H."/>
            <person name="LaButti K."/>
            <person name="Lagendijk E.L."/>
            <person name="Lapidus A."/>
            <person name="Levasseur A."/>
            <person name="Lindquist E."/>
            <person name="Lipzen A."/>
            <person name="Logrieco A.F."/>
            <person name="MacCabe A."/>
            <person name="Maekelae M.R."/>
            <person name="Malavazi I."/>
            <person name="Melin P."/>
            <person name="Meyer V."/>
            <person name="Mielnichuk N."/>
            <person name="Miskei M."/>
            <person name="Molnar A.P."/>
            <person name="Mule G."/>
            <person name="Ngan C.Y."/>
            <person name="Orejas M."/>
            <person name="Orosz E."/>
            <person name="Ouedraogo J.P."/>
            <person name="Overkamp K.M."/>
            <person name="Park H.-S."/>
            <person name="Perrone G."/>
            <person name="Piumi F."/>
            <person name="Punt P.J."/>
            <person name="Ram A.F."/>
            <person name="Ramon A."/>
            <person name="Rauscher S."/>
            <person name="Record E."/>
            <person name="Riano-Pachon D.M."/>
            <person name="Robert V."/>
            <person name="Roehrig J."/>
            <person name="Ruller R."/>
            <person name="Salamov A."/>
            <person name="Salih N.S."/>
            <person name="Samson R.A."/>
            <person name="Sandor E."/>
            <person name="Sanguinetti M."/>
            <person name="Schuetze T."/>
            <person name="Sepcic K."/>
            <person name="Shelest E."/>
            <person name="Sherlock G."/>
            <person name="Sophianopoulou V."/>
            <person name="Squina F.M."/>
            <person name="Sun H."/>
            <person name="Susca A."/>
            <person name="Todd R.B."/>
            <person name="Tsang A."/>
            <person name="Unkles S.E."/>
            <person name="van de Wiele N."/>
            <person name="van Rossen-Uffink D."/>
            <person name="Oliveira J.V."/>
            <person name="Vesth T.C."/>
            <person name="Visser J."/>
            <person name="Yu J.-H."/>
            <person name="Zhou M."/>
            <person name="Andersen M.R."/>
            <person name="Archer D.B."/>
            <person name="Baker S.E."/>
            <person name="Benoit I."/>
            <person name="Brakhage A.A."/>
            <person name="Braus G.H."/>
            <person name="Fischer R."/>
            <person name="Frisvad J.C."/>
            <person name="Goldman G.H."/>
            <person name="Houbraken J."/>
            <person name="Oakley B."/>
            <person name="Pocsi I."/>
            <person name="Scazzocchio C."/>
            <person name="Seiboth B."/>
            <person name="vanKuyk P.A."/>
            <person name="Wortman J."/>
            <person name="Dyer P.S."/>
            <person name="Grigoriev I.V."/>
        </authorList>
    </citation>
    <scope>NUCLEOTIDE SEQUENCE [LARGE SCALE GENOMIC DNA]</scope>
    <source>
        <strain evidence="9">CBS 516.65</strain>
    </source>
</reference>
<keyword evidence="5" id="KW-0539">Nucleus</keyword>
<dbReference type="PANTHER" id="PTHR34598">
    <property type="entry name" value="BLL6449 PROTEIN"/>
    <property type="match status" value="1"/>
</dbReference>
<evidence type="ECO:0000256" key="7">
    <source>
        <dbReference type="SAM" id="MobiDB-lite"/>
    </source>
</evidence>
<evidence type="ECO:0000256" key="6">
    <source>
        <dbReference type="ARBA" id="ARBA00023604"/>
    </source>
</evidence>
<dbReference type="PANTHER" id="PTHR34598:SF1">
    <property type="entry name" value="PUTATIVE (AFU_ORTHOLOGUE AFUA_3G13140)-RELATED"/>
    <property type="match status" value="1"/>
</dbReference>